<dbReference type="EMBL" id="LNQP01000016">
    <property type="protein sequence ID" value="KSU88734.1"/>
    <property type="molecule type" value="Genomic_DNA"/>
</dbReference>
<feature type="coiled-coil region" evidence="1">
    <location>
        <begin position="115"/>
        <end position="142"/>
    </location>
</feature>
<dbReference type="Pfam" id="PF03009">
    <property type="entry name" value="GDPD"/>
    <property type="match status" value="1"/>
</dbReference>
<dbReference type="PANTHER" id="PTHR46211:SF1">
    <property type="entry name" value="GLYCEROPHOSPHODIESTER PHOSPHODIESTERASE, CYTOPLASMIC"/>
    <property type="match status" value="1"/>
</dbReference>
<dbReference type="PROSITE" id="PS51704">
    <property type="entry name" value="GP_PDE"/>
    <property type="match status" value="1"/>
</dbReference>
<gene>
    <name evidence="3" type="ORF">AS180_06215</name>
</gene>
<protein>
    <submittedName>
        <fullName evidence="3">Glycerophosphodiester phosphodiesterase</fullName>
    </submittedName>
</protein>
<dbReference type="InterPro" id="IPR030395">
    <property type="entry name" value="GP_PDE_dom"/>
</dbReference>
<dbReference type="PANTHER" id="PTHR46211">
    <property type="entry name" value="GLYCEROPHOSPHORYL DIESTER PHOSPHODIESTERASE"/>
    <property type="match status" value="1"/>
</dbReference>
<sequence length="242" mass="27710">MIKKTKVYAHRGFSSQFPENTMRAFEEARQRNVSGIELDVQLTKDGEVVVIHDEEINRTTNGIGYVQDFFLKQIILFDAGTWFHKAFHQEAIPTLRDVFEWIVSTKSQLTLNIELKNDVIAYEALEEKVLELIEEYELVNQVIISSFNYKSLVKVRSIHPHISLGFLFEGIDNKAVEKALTIQASGLHCEPQYAFSAEGKRAQASGLELRVYTVNDKHLFLQLINEGVEVIMTDDLEMSSRI</sequence>
<organism evidence="3 4">
    <name type="scientific">Priestia veravalensis</name>
    <dbReference type="NCBI Taxonomy" id="1414648"/>
    <lineage>
        <taxon>Bacteria</taxon>
        <taxon>Bacillati</taxon>
        <taxon>Bacillota</taxon>
        <taxon>Bacilli</taxon>
        <taxon>Bacillales</taxon>
        <taxon>Bacillaceae</taxon>
        <taxon>Priestia</taxon>
    </lineage>
</organism>
<keyword evidence="1" id="KW-0175">Coiled coil</keyword>
<evidence type="ECO:0000256" key="1">
    <source>
        <dbReference type="SAM" id="Coils"/>
    </source>
</evidence>
<evidence type="ECO:0000313" key="4">
    <source>
        <dbReference type="Proteomes" id="UP000053681"/>
    </source>
</evidence>
<evidence type="ECO:0000259" key="2">
    <source>
        <dbReference type="PROSITE" id="PS51704"/>
    </source>
</evidence>
<comment type="caution">
    <text evidence="3">The sequence shown here is derived from an EMBL/GenBank/DDBJ whole genome shotgun (WGS) entry which is preliminary data.</text>
</comment>
<dbReference type="Proteomes" id="UP000053681">
    <property type="component" value="Unassembled WGS sequence"/>
</dbReference>
<proteinExistence type="predicted"/>
<dbReference type="CDD" id="cd08563">
    <property type="entry name" value="GDPD_TtGDE_like"/>
    <property type="match status" value="1"/>
</dbReference>
<name>A0A0V8JNV8_9BACI</name>
<evidence type="ECO:0000313" key="3">
    <source>
        <dbReference type="EMBL" id="KSU88734.1"/>
    </source>
</evidence>
<reference evidence="3 4" key="1">
    <citation type="submission" date="2015-11" db="EMBL/GenBank/DDBJ databases">
        <title>Bacillus caseinolyticus sp nov.</title>
        <authorList>
            <person name="Dastager S.G."/>
            <person name="Mawlankar R."/>
        </authorList>
    </citation>
    <scope>NUCLEOTIDE SEQUENCE [LARGE SCALE GENOMIC DNA]</scope>
    <source>
        <strain evidence="3 4">SGD-V-76</strain>
    </source>
</reference>
<keyword evidence="4" id="KW-1185">Reference proteome</keyword>
<dbReference type="GO" id="GO:0008081">
    <property type="term" value="F:phosphoric diester hydrolase activity"/>
    <property type="evidence" value="ECO:0007669"/>
    <property type="project" value="InterPro"/>
</dbReference>
<dbReference type="RefSeq" id="WP_061784705.1">
    <property type="nucleotide sequence ID" value="NZ_KQ758635.1"/>
</dbReference>
<dbReference type="Gene3D" id="3.20.20.190">
    <property type="entry name" value="Phosphatidylinositol (PI) phosphodiesterase"/>
    <property type="match status" value="1"/>
</dbReference>
<dbReference type="AlphaFoldDB" id="A0A0V8JNV8"/>
<feature type="domain" description="GP-PDE" evidence="2">
    <location>
        <begin position="5"/>
        <end position="242"/>
    </location>
</feature>
<accession>A0A0V8JNV8</accession>
<dbReference type="GO" id="GO:0006629">
    <property type="term" value="P:lipid metabolic process"/>
    <property type="evidence" value="ECO:0007669"/>
    <property type="project" value="InterPro"/>
</dbReference>
<dbReference type="InterPro" id="IPR017946">
    <property type="entry name" value="PLC-like_Pdiesterase_TIM-brl"/>
</dbReference>
<dbReference type="SUPFAM" id="SSF51695">
    <property type="entry name" value="PLC-like phosphodiesterases"/>
    <property type="match status" value="1"/>
</dbReference>